<keyword evidence="3" id="KW-1185">Reference proteome</keyword>
<dbReference type="Proteomes" id="UP001176521">
    <property type="component" value="Unassembled WGS sequence"/>
</dbReference>
<gene>
    <name evidence="2" type="ORF">OC842_005315</name>
</gene>
<feature type="compositionally biased region" description="Basic residues" evidence="1">
    <location>
        <begin position="300"/>
        <end position="325"/>
    </location>
</feature>
<dbReference type="EMBL" id="JAPDMQ010000370">
    <property type="protein sequence ID" value="KAK0526027.1"/>
    <property type="molecule type" value="Genomic_DNA"/>
</dbReference>
<protein>
    <recommendedName>
        <fullName evidence="4">Exosome complex protein</fullName>
    </recommendedName>
</protein>
<dbReference type="AlphaFoldDB" id="A0AAN6G839"/>
<comment type="caution">
    <text evidence="2">The sequence shown here is derived from an EMBL/GenBank/DDBJ whole genome shotgun (WGS) entry which is preliminary data.</text>
</comment>
<feature type="compositionally biased region" description="Low complexity" evidence="1">
    <location>
        <begin position="251"/>
        <end position="260"/>
    </location>
</feature>
<evidence type="ECO:0008006" key="4">
    <source>
        <dbReference type="Google" id="ProtNLM"/>
    </source>
</evidence>
<accession>A0AAN6G839</accession>
<organism evidence="2 3">
    <name type="scientific">Tilletia horrida</name>
    <dbReference type="NCBI Taxonomy" id="155126"/>
    <lineage>
        <taxon>Eukaryota</taxon>
        <taxon>Fungi</taxon>
        <taxon>Dikarya</taxon>
        <taxon>Basidiomycota</taxon>
        <taxon>Ustilaginomycotina</taxon>
        <taxon>Exobasidiomycetes</taxon>
        <taxon>Tilletiales</taxon>
        <taxon>Tilletiaceae</taxon>
        <taxon>Tilletia</taxon>
    </lineage>
</organism>
<evidence type="ECO:0000313" key="2">
    <source>
        <dbReference type="EMBL" id="KAK0526027.1"/>
    </source>
</evidence>
<sequence>MDSLADPTPIANAIGPQIESLQAVLSRLLPSASASSSSASPATALPAYEDLIAAIESSTGTGDSGNALTGRLHAARMHASLAYLLLDALWILMKTRGITLPAHHPLHAELERARKYVGKIKHASEGGGGGGGAAGSSSSREKDAVQAAQEGPQRRVEQGPAGRFVRAALASNHSSAKGKLTKFADDEDEEEAEMVVDYGQAQAKHGKRKAGGGGGEGEMGTLEEDPRRKKSAIMDPYTEFDAEPEAPPAAAPSSPASLPLPSKPKRKGSTAEDDDDEDGEDEDEDDDNEDADADRSTGKEKKKRSSKKRKSRGRRGSKGSKSGKR</sequence>
<feature type="region of interest" description="Disordered" evidence="1">
    <location>
        <begin position="121"/>
        <end position="325"/>
    </location>
</feature>
<reference evidence="2" key="1">
    <citation type="journal article" date="2023" name="PhytoFront">
        <title>Draft Genome Resources of Seven Strains of Tilletia horrida, Causal Agent of Kernel Smut of Rice.</title>
        <authorList>
            <person name="Khanal S."/>
            <person name="Antony Babu S."/>
            <person name="Zhou X.G."/>
        </authorList>
    </citation>
    <scope>NUCLEOTIDE SEQUENCE</scope>
    <source>
        <strain evidence="2">TX3</strain>
    </source>
</reference>
<proteinExistence type="predicted"/>
<evidence type="ECO:0000313" key="3">
    <source>
        <dbReference type="Proteomes" id="UP001176521"/>
    </source>
</evidence>
<feature type="compositionally biased region" description="Acidic residues" evidence="1">
    <location>
        <begin position="271"/>
        <end position="292"/>
    </location>
</feature>
<name>A0AAN6G839_9BASI</name>
<feature type="compositionally biased region" description="Gly residues" evidence="1">
    <location>
        <begin position="125"/>
        <end position="134"/>
    </location>
</feature>
<feature type="compositionally biased region" description="Acidic residues" evidence="1">
    <location>
        <begin position="185"/>
        <end position="194"/>
    </location>
</feature>
<evidence type="ECO:0000256" key="1">
    <source>
        <dbReference type="SAM" id="MobiDB-lite"/>
    </source>
</evidence>